<protein>
    <submittedName>
        <fullName evidence="2">Transcriptional regulator, XRE family</fullName>
    </submittedName>
</protein>
<dbReference type="EMBL" id="CP001778">
    <property type="protein sequence ID" value="ADD42518.1"/>
    <property type="molecule type" value="Genomic_DNA"/>
</dbReference>
<dbReference type="SUPFAM" id="SSF47413">
    <property type="entry name" value="lambda repressor-like DNA-binding domains"/>
    <property type="match status" value="1"/>
</dbReference>
<dbReference type="eggNOG" id="COG1396">
    <property type="taxonomic scope" value="Bacteria"/>
</dbReference>
<dbReference type="CDD" id="cd00093">
    <property type="entry name" value="HTH_XRE"/>
    <property type="match status" value="1"/>
</dbReference>
<keyword evidence="3" id="KW-1185">Reference proteome</keyword>
<dbReference type="InterPro" id="IPR001387">
    <property type="entry name" value="Cro/C1-type_HTH"/>
</dbReference>
<dbReference type="InterPro" id="IPR010982">
    <property type="entry name" value="Lambda_DNA-bd_dom_sf"/>
</dbReference>
<proteinExistence type="predicted"/>
<dbReference type="PROSITE" id="PS50943">
    <property type="entry name" value="HTH_CROC1"/>
    <property type="match status" value="1"/>
</dbReference>
<organism evidence="2 3">
    <name type="scientific">Stackebrandtia nassauensis (strain DSM 44728 / CIP 108903 / NRRL B-16338 / NBRC 102104 / LLR-40K-21)</name>
    <dbReference type="NCBI Taxonomy" id="446470"/>
    <lineage>
        <taxon>Bacteria</taxon>
        <taxon>Bacillati</taxon>
        <taxon>Actinomycetota</taxon>
        <taxon>Actinomycetes</taxon>
        <taxon>Glycomycetales</taxon>
        <taxon>Glycomycetaceae</taxon>
        <taxon>Stackebrandtia</taxon>
    </lineage>
</organism>
<evidence type="ECO:0000313" key="2">
    <source>
        <dbReference type="EMBL" id="ADD42518.1"/>
    </source>
</evidence>
<evidence type="ECO:0000313" key="3">
    <source>
        <dbReference type="Proteomes" id="UP000000844"/>
    </source>
</evidence>
<dbReference type="HOGENOM" id="CLU_050691_0_0_11"/>
<sequence length="401" mass="42772">MPGPDPSTATQLDLIAGHFGKRLKYWRLTRQLTQAELARDLNLDGSYVSKLESSRRRPSLDIARQCDDLLDTGGELADLLTLVATDPGPPVATVGAPLPTISPTTARTTALPAAAPAHATVSLNRLAEAYAEVAATMGGHHLGESVERQAQEIIGRHIGSPESLSGGLLRTAARFARLAAAIRLDSLDEAGALYWNDCAGRWALDGGDPALSAEMCARTAIVYAHRDNAPTALTLATRAEQLAPHAPTATVWSLLAQAHAHAASAEPDQTTGALATAHKLLTELDSPLMANPSTYSDNHLWHWHAGLCHLTLARHDIDRTTNANRALDQLRQALSEVSVYHTRELALTRLALAHAYLHADDPVSATAELTEAATLARACTSPRLHTELAQTTTILATTTHK</sequence>
<name>D3Q8E4_STANL</name>
<dbReference type="OrthoDB" id="5184419at2"/>
<dbReference type="Gene3D" id="1.10.260.40">
    <property type="entry name" value="lambda repressor-like DNA-binding domains"/>
    <property type="match status" value="1"/>
</dbReference>
<dbReference type="RefSeq" id="WP_013018089.1">
    <property type="nucleotide sequence ID" value="NC_013947.1"/>
</dbReference>
<evidence type="ECO:0000259" key="1">
    <source>
        <dbReference type="PROSITE" id="PS50943"/>
    </source>
</evidence>
<dbReference type="Pfam" id="PF13560">
    <property type="entry name" value="HTH_31"/>
    <property type="match status" value="1"/>
</dbReference>
<accession>D3Q8E4</accession>
<gene>
    <name evidence="2" type="ordered locus">Snas_2843</name>
</gene>
<dbReference type="AlphaFoldDB" id="D3Q8E4"/>
<feature type="domain" description="HTH cro/C1-type" evidence="1">
    <location>
        <begin position="23"/>
        <end position="79"/>
    </location>
</feature>
<dbReference type="GO" id="GO:0003677">
    <property type="term" value="F:DNA binding"/>
    <property type="evidence" value="ECO:0007669"/>
    <property type="project" value="InterPro"/>
</dbReference>
<dbReference type="Proteomes" id="UP000000844">
    <property type="component" value="Chromosome"/>
</dbReference>
<dbReference type="KEGG" id="sna:Snas_2843"/>
<reference evidence="2 3" key="1">
    <citation type="journal article" date="2009" name="Stand. Genomic Sci.">
        <title>Complete genome sequence of Stackebrandtia nassauensis type strain (LLR-40K-21).</title>
        <authorList>
            <person name="Munk C."/>
            <person name="Lapidus A."/>
            <person name="Copeland A."/>
            <person name="Jando M."/>
            <person name="Mayilraj S."/>
            <person name="Glavina Del Rio T."/>
            <person name="Nolan M."/>
            <person name="Chen F."/>
            <person name="Lucas S."/>
            <person name="Tice H."/>
            <person name="Cheng J.F."/>
            <person name="Han C."/>
            <person name="Detter J.C."/>
            <person name="Bruce D."/>
            <person name="Goodwin L."/>
            <person name="Chain P."/>
            <person name="Pitluck S."/>
            <person name="Goker M."/>
            <person name="Ovchinikova G."/>
            <person name="Pati A."/>
            <person name="Ivanova N."/>
            <person name="Mavromatis K."/>
            <person name="Chen A."/>
            <person name="Palaniappan K."/>
            <person name="Land M."/>
            <person name="Hauser L."/>
            <person name="Chang Y.J."/>
            <person name="Jeffries C.D."/>
            <person name="Bristow J."/>
            <person name="Eisen J.A."/>
            <person name="Markowitz V."/>
            <person name="Hugenholtz P."/>
            <person name="Kyrpides N.C."/>
            <person name="Klenk H.P."/>
        </authorList>
    </citation>
    <scope>NUCLEOTIDE SEQUENCE [LARGE SCALE GENOMIC DNA]</scope>
    <source>
        <strain evidence="3">DSM 44728 / CIP 108903 / NRRL B-16338 / NBRC 102104 / LLR-40K-21</strain>
    </source>
</reference>
<dbReference type="SMART" id="SM00530">
    <property type="entry name" value="HTH_XRE"/>
    <property type="match status" value="1"/>
</dbReference>